<dbReference type="PANTHER" id="PTHR39394:SF1">
    <property type="entry name" value="DNAJ HOMOLOGUE SUBFAMILY C MEMBER 28 CONSERVED DOMAIN-CONTAINING PROTEIN"/>
    <property type="match status" value="1"/>
</dbReference>
<dbReference type="PANTHER" id="PTHR39394">
    <property type="entry name" value="YALI0E31793P"/>
    <property type="match status" value="1"/>
</dbReference>
<accession>A0A4Y7TDU0</accession>
<proteinExistence type="predicted"/>
<dbReference type="EMBL" id="QPFP01000016">
    <property type="protein sequence ID" value="TEB32171.1"/>
    <property type="molecule type" value="Genomic_DNA"/>
</dbReference>
<evidence type="ECO:0000313" key="4">
    <source>
        <dbReference type="Proteomes" id="UP000298030"/>
    </source>
</evidence>
<dbReference type="InterPro" id="IPR018961">
    <property type="entry name" value="DnaJ_homolog_subfam-C_membr-28"/>
</dbReference>
<reference evidence="3 4" key="1">
    <citation type="journal article" date="2019" name="Nat. Ecol. Evol.">
        <title>Megaphylogeny resolves global patterns of mushroom evolution.</title>
        <authorList>
            <person name="Varga T."/>
            <person name="Krizsan K."/>
            <person name="Foldi C."/>
            <person name="Dima B."/>
            <person name="Sanchez-Garcia M."/>
            <person name="Sanchez-Ramirez S."/>
            <person name="Szollosi G.J."/>
            <person name="Szarkandi J.G."/>
            <person name="Papp V."/>
            <person name="Albert L."/>
            <person name="Andreopoulos W."/>
            <person name="Angelini C."/>
            <person name="Antonin V."/>
            <person name="Barry K.W."/>
            <person name="Bougher N.L."/>
            <person name="Buchanan P."/>
            <person name="Buyck B."/>
            <person name="Bense V."/>
            <person name="Catcheside P."/>
            <person name="Chovatia M."/>
            <person name="Cooper J."/>
            <person name="Damon W."/>
            <person name="Desjardin D."/>
            <person name="Finy P."/>
            <person name="Geml J."/>
            <person name="Haridas S."/>
            <person name="Hughes K."/>
            <person name="Justo A."/>
            <person name="Karasinski D."/>
            <person name="Kautmanova I."/>
            <person name="Kiss B."/>
            <person name="Kocsube S."/>
            <person name="Kotiranta H."/>
            <person name="LaButti K.M."/>
            <person name="Lechner B.E."/>
            <person name="Liimatainen K."/>
            <person name="Lipzen A."/>
            <person name="Lukacs Z."/>
            <person name="Mihaltcheva S."/>
            <person name="Morgado L.N."/>
            <person name="Niskanen T."/>
            <person name="Noordeloos M.E."/>
            <person name="Ohm R.A."/>
            <person name="Ortiz-Santana B."/>
            <person name="Ovrebo C."/>
            <person name="Racz N."/>
            <person name="Riley R."/>
            <person name="Savchenko A."/>
            <person name="Shiryaev A."/>
            <person name="Soop K."/>
            <person name="Spirin V."/>
            <person name="Szebenyi C."/>
            <person name="Tomsovsky M."/>
            <person name="Tulloss R.E."/>
            <person name="Uehling J."/>
            <person name="Grigoriev I.V."/>
            <person name="Vagvolgyi C."/>
            <person name="Papp T."/>
            <person name="Martin F.M."/>
            <person name="Miettinen O."/>
            <person name="Hibbett D.S."/>
            <person name="Nagy L.G."/>
        </authorList>
    </citation>
    <scope>NUCLEOTIDE SEQUENCE [LARGE SCALE GENOMIC DNA]</scope>
    <source>
        <strain evidence="3 4">FP101781</strain>
    </source>
</reference>
<evidence type="ECO:0000313" key="3">
    <source>
        <dbReference type="EMBL" id="TEB32171.1"/>
    </source>
</evidence>
<sequence length="423" mass="47242">MSNLQRLHNEKLQFKHPNWTGDESTEDAVLRMLVDKYKPLRSGTTQTAEERMRREPPKATPSSTPILGEPESETSLRAELEARIGAVEIKVDASSGGYQVKSTLAAPIRPTLTGSWATEPLLPSNPNHNPWDTTFKPPTEWTEAPSIKHASLVSTSTKKSGAGTGPEDPKQKREEREKVKKTKTAGRLGQAKEAMLDYRLGLKGGSAGDADRVGPGRVNPSSLKGWTSLVEDRIEKARKAGAFANVKGRGRPIVRSTEEQNPFIDREEFFMNRIVQRNGAAPIWVELQNELEEAVNSFRLVLMESWVRTASTSISADLPPPTADSLKLPSTEWITQYRNRSWESRELGYHTAAMKEINNLVRKYNGMAPYPVRRTPYTLDAEKARVYKEGVGLIMDALRQRGREGRISWYLGYPIAAKVPLLP</sequence>
<feature type="domain" description="DnaJ homologue subfamily C member 28 conserved" evidence="2">
    <location>
        <begin position="229"/>
        <end position="299"/>
    </location>
</feature>
<name>A0A4Y7TDU0_COPMI</name>
<dbReference type="Proteomes" id="UP000298030">
    <property type="component" value="Unassembled WGS sequence"/>
</dbReference>
<feature type="region of interest" description="Disordered" evidence="1">
    <location>
        <begin position="40"/>
        <end position="74"/>
    </location>
</feature>
<feature type="region of interest" description="Disordered" evidence="1">
    <location>
        <begin position="120"/>
        <end position="188"/>
    </location>
</feature>
<evidence type="ECO:0000256" key="1">
    <source>
        <dbReference type="SAM" id="MobiDB-lite"/>
    </source>
</evidence>
<feature type="compositionally biased region" description="Basic and acidic residues" evidence="1">
    <location>
        <begin position="48"/>
        <end position="57"/>
    </location>
</feature>
<evidence type="ECO:0000259" key="2">
    <source>
        <dbReference type="Pfam" id="PF09350"/>
    </source>
</evidence>
<keyword evidence="4" id="KW-1185">Reference proteome</keyword>
<gene>
    <name evidence="3" type="ORF">FA13DRAFT_1754584</name>
</gene>
<dbReference type="Pfam" id="PF09350">
    <property type="entry name" value="DJC28_CD"/>
    <property type="match status" value="1"/>
</dbReference>
<dbReference type="OrthoDB" id="547796at2759"/>
<feature type="compositionally biased region" description="Basic and acidic residues" evidence="1">
    <location>
        <begin position="167"/>
        <end position="178"/>
    </location>
</feature>
<organism evidence="3 4">
    <name type="scientific">Coprinellus micaceus</name>
    <name type="common">Glistening ink-cap mushroom</name>
    <name type="synonym">Coprinus micaceus</name>
    <dbReference type="NCBI Taxonomy" id="71717"/>
    <lineage>
        <taxon>Eukaryota</taxon>
        <taxon>Fungi</taxon>
        <taxon>Dikarya</taxon>
        <taxon>Basidiomycota</taxon>
        <taxon>Agaricomycotina</taxon>
        <taxon>Agaricomycetes</taxon>
        <taxon>Agaricomycetidae</taxon>
        <taxon>Agaricales</taxon>
        <taxon>Agaricineae</taxon>
        <taxon>Psathyrellaceae</taxon>
        <taxon>Coprinellus</taxon>
    </lineage>
</organism>
<comment type="caution">
    <text evidence="3">The sequence shown here is derived from an EMBL/GenBank/DDBJ whole genome shotgun (WGS) entry which is preliminary data.</text>
</comment>
<dbReference type="AlphaFoldDB" id="A0A4Y7TDU0"/>
<dbReference type="STRING" id="71717.A0A4Y7TDU0"/>
<protein>
    <recommendedName>
        <fullName evidence="2">DnaJ homologue subfamily C member 28 conserved domain-containing protein</fullName>
    </recommendedName>
</protein>